<dbReference type="Proteomes" id="UP000004679">
    <property type="component" value="Unassembled WGS sequence"/>
</dbReference>
<organism evidence="2 3">
    <name type="scientific">Methylophaga thiooxydans DMS010</name>
    <dbReference type="NCBI Taxonomy" id="637616"/>
    <lineage>
        <taxon>Bacteria</taxon>
        <taxon>Pseudomonadati</taxon>
        <taxon>Pseudomonadota</taxon>
        <taxon>Gammaproteobacteria</taxon>
        <taxon>Thiotrichales</taxon>
        <taxon>Piscirickettsiaceae</taxon>
        <taxon>Methylophaga</taxon>
    </lineage>
</organism>
<evidence type="ECO:0000256" key="1">
    <source>
        <dbReference type="SAM" id="Coils"/>
    </source>
</evidence>
<keyword evidence="1" id="KW-0175">Coiled coil</keyword>
<sequence length="166" mass="18575">MTGSLTHDAQQQLLQIVSELQTELEQLQPLLKQMHLLSSNAVSSAARAGSEGDAFRVLTQAIQQLGQDIKNDVQQAQKVLNEISHEQDKFILKRLSRQLNNALSELPGAIRKGDYLAIFASVEAAHAEMHGESFDSVASMLKQLINDLRRQVAQQQEKMTKFMEIH</sequence>
<dbReference type="AlphaFoldDB" id="C0N6Q2"/>
<dbReference type="HOGENOM" id="CLU_1600794_0_0_6"/>
<reference evidence="2 3" key="1">
    <citation type="journal article" date="2011" name="J. Bacteriol.">
        <title>Draft genome sequence of the chemolithoheterotrophic, halophilic methylotroph Methylophaga thiooxydans DMS010.</title>
        <authorList>
            <person name="Boden R."/>
            <person name="Ferriera S."/>
            <person name="Johnson J."/>
            <person name="Kelly D.P."/>
            <person name="Murrell J.C."/>
            <person name="Schafer H."/>
        </authorList>
    </citation>
    <scope>NUCLEOTIDE SEQUENCE [LARGE SCALE GENOMIC DNA]</scope>
    <source>
        <strain evidence="2 3">DMS010</strain>
    </source>
</reference>
<dbReference type="Gene3D" id="6.10.250.3200">
    <property type="match status" value="2"/>
</dbReference>
<proteinExistence type="predicted"/>
<feature type="coiled-coil region" evidence="1">
    <location>
        <begin position="138"/>
        <end position="165"/>
    </location>
</feature>
<dbReference type="OrthoDB" id="5609295at2"/>
<dbReference type="RefSeq" id="WP_008291518.1">
    <property type="nucleotide sequence ID" value="NZ_GG657899.1"/>
</dbReference>
<protein>
    <submittedName>
        <fullName evidence="2">Uncharacterized protein</fullName>
    </submittedName>
</protein>
<evidence type="ECO:0000313" key="2">
    <source>
        <dbReference type="EMBL" id="EEF79430.1"/>
    </source>
</evidence>
<dbReference type="SUPFAM" id="SSF58104">
    <property type="entry name" value="Methyl-accepting chemotaxis protein (MCP) signaling domain"/>
    <property type="match status" value="1"/>
</dbReference>
<keyword evidence="3" id="KW-1185">Reference proteome</keyword>
<gene>
    <name evidence="2" type="ORF">MDMS009_2017</name>
</gene>
<accession>C0N6Q2</accession>
<name>C0N6Q2_9GAMM</name>
<evidence type="ECO:0000313" key="3">
    <source>
        <dbReference type="Proteomes" id="UP000004679"/>
    </source>
</evidence>
<dbReference type="EMBL" id="GG657899">
    <property type="protein sequence ID" value="EEF79430.1"/>
    <property type="molecule type" value="Genomic_DNA"/>
</dbReference>